<name>C4XTH1_SOLM1</name>
<gene>
    <name evidence="2" type="ordered locus">DMR_24770</name>
</gene>
<accession>C4XTH1</accession>
<organism evidence="2 3">
    <name type="scientific">Solidesulfovibrio magneticus (strain ATCC 700980 / DSM 13731 / RS-1)</name>
    <name type="common">Desulfovibrio magneticus</name>
    <dbReference type="NCBI Taxonomy" id="573370"/>
    <lineage>
        <taxon>Bacteria</taxon>
        <taxon>Pseudomonadati</taxon>
        <taxon>Thermodesulfobacteriota</taxon>
        <taxon>Desulfovibrionia</taxon>
        <taxon>Desulfovibrionales</taxon>
        <taxon>Desulfovibrionaceae</taxon>
        <taxon>Solidesulfovibrio</taxon>
    </lineage>
</organism>
<proteinExistence type="predicted"/>
<dbReference type="EMBL" id="AP010904">
    <property type="protein sequence ID" value="BAH75968.1"/>
    <property type="molecule type" value="Genomic_DNA"/>
</dbReference>
<dbReference type="Proteomes" id="UP000009071">
    <property type="component" value="Chromosome"/>
</dbReference>
<feature type="compositionally biased region" description="Polar residues" evidence="1">
    <location>
        <begin position="14"/>
        <end position="23"/>
    </location>
</feature>
<evidence type="ECO:0000313" key="2">
    <source>
        <dbReference type="EMBL" id="BAH75968.1"/>
    </source>
</evidence>
<dbReference type="HOGENOM" id="CLU_2972024_0_0_7"/>
<protein>
    <submittedName>
        <fullName evidence="2">Uncharacterized protein</fullName>
    </submittedName>
</protein>
<sequence length="58" mass="6880">MQTLTDTKQRHQNHTQTHTKNSILATSTQQNYMQCHEYHLTSAPDMQTTKEYLQTFHT</sequence>
<dbReference type="KEGG" id="dma:DMR_24770"/>
<keyword evidence="3" id="KW-1185">Reference proteome</keyword>
<reference evidence="2 3" key="1">
    <citation type="journal article" date="2009" name="Genome Res.">
        <title>Whole genome sequence of Desulfovibrio magneticus strain RS-1 revealed common gene clusters in magnetotactic bacteria.</title>
        <authorList>
            <person name="Nakazawa H."/>
            <person name="Arakaki A."/>
            <person name="Narita-Yamada S."/>
            <person name="Yashiro I."/>
            <person name="Jinno K."/>
            <person name="Aoki N."/>
            <person name="Tsuruyama A."/>
            <person name="Okamura Y."/>
            <person name="Tanikawa S."/>
            <person name="Fujita N."/>
            <person name="Takeyama H."/>
            <person name="Matsunaga T."/>
        </authorList>
    </citation>
    <scope>NUCLEOTIDE SEQUENCE [LARGE SCALE GENOMIC DNA]</scope>
    <source>
        <strain evidence="3">ATCC 700980 / DSM 13731 / RS-1</strain>
    </source>
</reference>
<evidence type="ECO:0000256" key="1">
    <source>
        <dbReference type="SAM" id="MobiDB-lite"/>
    </source>
</evidence>
<feature type="region of interest" description="Disordered" evidence="1">
    <location>
        <begin position="1"/>
        <end position="23"/>
    </location>
</feature>
<dbReference type="STRING" id="573370.DMR_24770"/>
<dbReference type="AlphaFoldDB" id="C4XTH1"/>
<evidence type="ECO:0000313" key="3">
    <source>
        <dbReference type="Proteomes" id="UP000009071"/>
    </source>
</evidence>